<proteinExistence type="predicted"/>
<dbReference type="EMBL" id="JBHUCM010000064">
    <property type="protein sequence ID" value="MFD1546299.1"/>
    <property type="molecule type" value="Genomic_DNA"/>
</dbReference>
<protein>
    <submittedName>
        <fullName evidence="1">LuxR family transcriptional regulator</fullName>
    </submittedName>
</protein>
<evidence type="ECO:0000313" key="1">
    <source>
        <dbReference type="EMBL" id="MFD1546299.1"/>
    </source>
</evidence>
<comment type="caution">
    <text evidence="1">The sequence shown here is derived from an EMBL/GenBank/DDBJ whole genome shotgun (WGS) entry which is preliminary data.</text>
</comment>
<dbReference type="Proteomes" id="UP001597097">
    <property type="component" value="Unassembled WGS sequence"/>
</dbReference>
<evidence type="ECO:0000313" key="2">
    <source>
        <dbReference type="Proteomes" id="UP001597097"/>
    </source>
</evidence>
<reference evidence="2" key="1">
    <citation type="journal article" date="2019" name="Int. J. Syst. Evol. Microbiol.">
        <title>The Global Catalogue of Microorganisms (GCM) 10K type strain sequencing project: providing services to taxonomists for standard genome sequencing and annotation.</title>
        <authorList>
            <consortium name="The Broad Institute Genomics Platform"/>
            <consortium name="The Broad Institute Genome Sequencing Center for Infectious Disease"/>
            <person name="Wu L."/>
            <person name="Ma J."/>
        </authorList>
    </citation>
    <scope>NUCLEOTIDE SEQUENCE [LARGE SCALE GENOMIC DNA]</scope>
    <source>
        <strain evidence="2">CGMCC 1.15399</strain>
    </source>
</reference>
<accession>A0ABW4GUV2</accession>
<sequence length="96" mass="10137">MSELDILPAAERASDALDLFTRASAGLLRHVPFDAAVWTATDPETGLVTAPMLVENLGAGEGCAAYWESELLEENVLPFRDLARAAVPVAGLRAAT</sequence>
<gene>
    <name evidence="1" type="ORF">ACFSJ0_55345</name>
</gene>
<organism evidence="1 2">
    <name type="scientific">Nonomuraea guangzhouensis</name>
    <dbReference type="NCBI Taxonomy" id="1291555"/>
    <lineage>
        <taxon>Bacteria</taxon>
        <taxon>Bacillati</taxon>
        <taxon>Actinomycetota</taxon>
        <taxon>Actinomycetes</taxon>
        <taxon>Streptosporangiales</taxon>
        <taxon>Streptosporangiaceae</taxon>
        <taxon>Nonomuraea</taxon>
    </lineage>
</organism>
<name>A0ABW4GUV2_9ACTN</name>
<keyword evidence="2" id="KW-1185">Reference proteome</keyword>
<feature type="non-terminal residue" evidence="1">
    <location>
        <position position="96"/>
    </location>
</feature>